<sequence length="346" mass="39400">MDRLISWSASQFRPYSFISSSWRFTSLPPLVHPIAAPVAFRRAEKEVHFRTSRPLLSSLSKVCCQRQGKPSEGGAEVPEPVEIRVILQACLWLLVGIYVVWLFILPYAPGDPVWAIKPQTISMLIDLSLNFLFILPLTNLLGFHFLESPAVHPTAEALFNLVMGWTIMFAPLLFTDRHKEKFRGSLTALWGIQMFLTNTVLIPYMAIRLSQENCTDEPSPRFNSLKLDLSGVQKTMVAGAKVLSILCGLVGITSILWFFFGRATEGFGDLSDRWTFFLEYLSIDRPGYAFIWDICLYTLFQPWLIGDNLNKVDTTKAELVKYLRFIPYVGLVAYLWSLSDQEELQL</sequence>
<dbReference type="PANTHER" id="PTHR36367">
    <property type="entry name" value="TRANSMEMBRANE PROTEIN"/>
    <property type="match status" value="1"/>
</dbReference>
<dbReference type="AlphaFoldDB" id="A0A8T2PYZ4"/>
<evidence type="ECO:0000256" key="1">
    <source>
        <dbReference type="SAM" id="Phobius"/>
    </source>
</evidence>
<dbReference type="OMA" id="KSKHTVW"/>
<feature type="transmembrane region" description="Helical" evidence="1">
    <location>
        <begin position="242"/>
        <end position="260"/>
    </location>
</feature>
<feature type="transmembrane region" description="Helical" evidence="1">
    <location>
        <begin position="157"/>
        <end position="174"/>
    </location>
</feature>
<gene>
    <name evidence="2" type="ORF">KP509_39G014300</name>
</gene>
<keyword evidence="1" id="KW-0472">Membrane</keyword>
<feature type="transmembrane region" description="Helical" evidence="1">
    <location>
        <begin position="186"/>
        <end position="207"/>
    </location>
</feature>
<comment type="caution">
    <text evidence="2">The sequence shown here is derived from an EMBL/GenBank/DDBJ whole genome shotgun (WGS) entry which is preliminary data.</text>
</comment>
<evidence type="ECO:0008006" key="4">
    <source>
        <dbReference type="Google" id="ProtNLM"/>
    </source>
</evidence>
<protein>
    <recommendedName>
        <fullName evidence="4">Transmembrane protein</fullName>
    </recommendedName>
</protein>
<name>A0A8T2PYZ4_CERRI</name>
<keyword evidence="3" id="KW-1185">Reference proteome</keyword>
<reference evidence="2" key="1">
    <citation type="submission" date="2021-08" db="EMBL/GenBank/DDBJ databases">
        <title>WGS assembly of Ceratopteris richardii.</title>
        <authorList>
            <person name="Marchant D.B."/>
            <person name="Chen G."/>
            <person name="Jenkins J."/>
            <person name="Shu S."/>
            <person name="Leebens-Mack J."/>
            <person name="Grimwood J."/>
            <person name="Schmutz J."/>
            <person name="Soltis P."/>
            <person name="Soltis D."/>
            <person name="Chen Z.-H."/>
        </authorList>
    </citation>
    <scope>NUCLEOTIDE SEQUENCE</scope>
    <source>
        <strain evidence="2">Whitten #5841</strain>
        <tissue evidence="2">Leaf</tissue>
    </source>
</reference>
<evidence type="ECO:0000313" key="3">
    <source>
        <dbReference type="Proteomes" id="UP000825935"/>
    </source>
</evidence>
<feature type="transmembrane region" description="Helical" evidence="1">
    <location>
        <begin position="120"/>
        <end position="145"/>
    </location>
</feature>
<feature type="transmembrane region" description="Helical" evidence="1">
    <location>
        <begin position="85"/>
        <end position="108"/>
    </location>
</feature>
<dbReference type="PANTHER" id="PTHR36367:SF2">
    <property type="entry name" value="TRANSMEMBRANE PROTEIN"/>
    <property type="match status" value="1"/>
</dbReference>
<organism evidence="2 3">
    <name type="scientific">Ceratopteris richardii</name>
    <name type="common">Triangle waterfern</name>
    <dbReference type="NCBI Taxonomy" id="49495"/>
    <lineage>
        <taxon>Eukaryota</taxon>
        <taxon>Viridiplantae</taxon>
        <taxon>Streptophyta</taxon>
        <taxon>Embryophyta</taxon>
        <taxon>Tracheophyta</taxon>
        <taxon>Polypodiopsida</taxon>
        <taxon>Polypodiidae</taxon>
        <taxon>Polypodiales</taxon>
        <taxon>Pteridineae</taxon>
        <taxon>Pteridaceae</taxon>
        <taxon>Parkerioideae</taxon>
        <taxon>Ceratopteris</taxon>
    </lineage>
</organism>
<dbReference type="Proteomes" id="UP000825935">
    <property type="component" value="Chromosome 39"/>
</dbReference>
<keyword evidence="1" id="KW-1133">Transmembrane helix</keyword>
<keyword evidence="1" id="KW-0812">Transmembrane</keyword>
<proteinExistence type="predicted"/>
<accession>A0A8T2PYZ4</accession>
<evidence type="ECO:0000313" key="2">
    <source>
        <dbReference type="EMBL" id="KAH7276606.1"/>
    </source>
</evidence>
<dbReference type="EMBL" id="CM035444">
    <property type="protein sequence ID" value="KAH7276606.1"/>
    <property type="molecule type" value="Genomic_DNA"/>
</dbReference>
<dbReference type="OrthoDB" id="1925356at2759"/>